<dbReference type="PANTHER" id="PTHR32027">
    <property type="entry name" value="CYTOSINE DEAMINASE"/>
    <property type="match status" value="1"/>
</dbReference>
<dbReference type="eggNOG" id="ENOG502RYNQ">
    <property type="taxonomic scope" value="Eukaryota"/>
</dbReference>
<dbReference type="SUPFAM" id="SSF51556">
    <property type="entry name" value="Metallo-dependent hydrolases"/>
    <property type="match status" value="1"/>
</dbReference>
<reference evidence="2 3" key="1">
    <citation type="submission" date="2013-03" db="EMBL/GenBank/DDBJ databases">
        <title>The Genome Sequence of Phialophora europaea CBS 101466.</title>
        <authorList>
            <consortium name="The Broad Institute Genomics Platform"/>
            <person name="Cuomo C."/>
            <person name="de Hoog S."/>
            <person name="Gorbushina A."/>
            <person name="Walker B."/>
            <person name="Young S.K."/>
            <person name="Zeng Q."/>
            <person name="Gargeya S."/>
            <person name="Fitzgerald M."/>
            <person name="Haas B."/>
            <person name="Abouelleil A."/>
            <person name="Allen A.W."/>
            <person name="Alvarado L."/>
            <person name="Arachchi H.M."/>
            <person name="Berlin A.M."/>
            <person name="Chapman S.B."/>
            <person name="Gainer-Dewar J."/>
            <person name="Goldberg J."/>
            <person name="Griggs A."/>
            <person name="Gujja S."/>
            <person name="Hansen M."/>
            <person name="Howarth C."/>
            <person name="Imamovic A."/>
            <person name="Ireland A."/>
            <person name="Larimer J."/>
            <person name="McCowan C."/>
            <person name="Murphy C."/>
            <person name="Pearson M."/>
            <person name="Poon T.W."/>
            <person name="Priest M."/>
            <person name="Roberts A."/>
            <person name="Saif S."/>
            <person name="Shea T."/>
            <person name="Sisk P."/>
            <person name="Sykes S."/>
            <person name="Wortman J."/>
            <person name="Nusbaum C."/>
            <person name="Birren B."/>
        </authorList>
    </citation>
    <scope>NUCLEOTIDE SEQUENCE [LARGE SCALE GENOMIC DNA]</scope>
    <source>
        <strain evidence="2 3">CBS 101466</strain>
    </source>
</reference>
<gene>
    <name evidence="2" type="ORF">HMPREF1541_10700</name>
</gene>
<dbReference type="InterPro" id="IPR032466">
    <property type="entry name" value="Metal_Hydrolase"/>
</dbReference>
<dbReference type="GO" id="GO:0016814">
    <property type="term" value="F:hydrolase activity, acting on carbon-nitrogen (but not peptide) bonds, in cyclic amidines"/>
    <property type="evidence" value="ECO:0007669"/>
    <property type="project" value="TreeGrafter"/>
</dbReference>
<dbReference type="Gene3D" id="3.20.20.140">
    <property type="entry name" value="Metal-dependent hydrolases"/>
    <property type="match status" value="1"/>
</dbReference>
<dbReference type="EMBL" id="KI635846">
    <property type="protein sequence ID" value="ETN44150.1"/>
    <property type="molecule type" value="Genomic_DNA"/>
</dbReference>
<organism evidence="2 3">
    <name type="scientific">Cyphellophora europaea (strain CBS 101466)</name>
    <name type="common">Phialophora europaea</name>
    <dbReference type="NCBI Taxonomy" id="1220924"/>
    <lineage>
        <taxon>Eukaryota</taxon>
        <taxon>Fungi</taxon>
        <taxon>Dikarya</taxon>
        <taxon>Ascomycota</taxon>
        <taxon>Pezizomycotina</taxon>
        <taxon>Eurotiomycetes</taxon>
        <taxon>Chaetothyriomycetidae</taxon>
        <taxon>Chaetothyriales</taxon>
        <taxon>Cyphellophoraceae</taxon>
        <taxon>Cyphellophora</taxon>
    </lineage>
</organism>
<name>W2S699_CYPE1</name>
<dbReference type="VEuPathDB" id="FungiDB:HMPREF1541_10700"/>
<protein>
    <recommendedName>
        <fullName evidence="4">Amidohydrolase-related domain-containing protein</fullName>
    </recommendedName>
</protein>
<evidence type="ECO:0000313" key="2">
    <source>
        <dbReference type="EMBL" id="ETN44150.1"/>
    </source>
</evidence>
<sequence>MKLNNVALLSVNLSSDSGTDQPPTYDIDILNSTITTITPNTTSSSTTNNTSTPSSLLLPTLCHPHIHLDKPYLLTCNHHHPSPPNHPSYADLTPRSGTFPEAIANTAAAKTRFTPEDLLLRGRQLLATSFTQGVTSARSFVEVDHVTALRTLGVGLQLQREFRGKVRVQLCAFAQDPIFSSEWGEENRRVLEGALAEHAVGANGSGGVEAGGGVEVLGSTPYVESSRDASVRNIKWAVATALKYGVHLDFHLDYNLDETKAPEELVVWEVLRQLKAQSWPTRRQQGSQQKSRPPRTVVLGHCTALTLLPHTQLQRLAAEIHEADLPVYFVGLPTSDLYMMGRPPDTPPASSSSPSSRESDAQQQQQQPMHRPRGTLNIPLLTRQYGLSCCLGVNNVGNAFTPFGTGDPLETAGWGVGLYHAGTEADALALYTAVSTGAREAIGLVAAPAAGAEGDAGRREAQQGVKRGDDIAAFGMLLVRNEEWVGCPGVLGMKVPARQRWGVRDVVWDVPRVELRRVVR</sequence>
<evidence type="ECO:0008006" key="4">
    <source>
        <dbReference type="Google" id="ProtNLM"/>
    </source>
</evidence>
<dbReference type="Proteomes" id="UP000030752">
    <property type="component" value="Unassembled WGS sequence"/>
</dbReference>
<feature type="region of interest" description="Disordered" evidence="1">
    <location>
        <begin position="339"/>
        <end position="376"/>
    </location>
</feature>
<dbReference type="InParanoid" id="W2S699"/>
<dbReference type="HOGENOM" id="CLU_031758_1_0_1"/>
<dbReference type="STRING" id="1220924.W2S699"/>
<feature type="compositionally biased region" description="Low complexity" evidence="1">
    <location>
        <begin position="348"/>
        <end position="367"/>
    </location>
</feature>
<keyword evidence="3" id="KW-1185">Reference proteome</keyword>
<dbReference type="InterPro" id="IPR052349">
    <property type="entry name" value="Metallo-hydrolase_Enzymes"/>
</dbReference>
<proteinExistence type="predicted"/>
<evidence type="ECO:0000256" key="1">
    <source>
        <dbReference type="SAM" id="MobiDB-lite"/>
    </source>
</evidence>
<dbReference type="RefSeq" id="XP_008713592.1">
    <property type="nucleotide sequence ID" value="XM_008715370.1"/>
</dbReference>
<dbReference type="GeneID" id="19978039"/>
<dbReference type="OrthoDB" id="10266980at2759"/>
<dbReference type="PANTHER" id="PTHR32027:SF0">
    <property type="entry name" value="CYTOSINE DEAMINASE"/>
    <property type="match status" value="1"/>
</dbReference>
<dbReference type="AlphaFoldDB" id="W2S699"/>
<accession>W2S699</accession>
<evidence type="ECO:0000313" key="3">
    <source>
        <dbReference type="Proteomes" id="UP000030752"/>
    </source>
</evidence>